<protein>
    <recommendedName>
        <fullName evidence="11">Diguanylate cyclase</fullName>
    </recommendedName>
</protein>
<dbReference type="InterPro" id="IPR000160">
    <property type="entry name" value="GGDEF_dom"/>
</dbReference>
<dbReference type="Pfam" id="PF00990">
    <property type="entry name" value="GGDEF"/>
    <property type="match status" value="1"/>
</dbReference>
<keyword evidence="5 6" id="KW-0472">Membrane</keyword>
<dbReference type="CDD" id="cd06225">
    <property type="entry name" value="HAMP"/>
    <property type="match status" value="1"/>
</dbReference>
<evidence type="ECO:0000256" key="3">
    <source>
        <dbReference type="ARBA" id="ARBA00022692"/>
    </source>
</evidence>
<name>A0ABM7MLK9_9BURK</name>
<accession>A0ABM7MLK9</accession>
<dbReference type="CDD" id="cd12914">
    <property type="entry name" value="PDC1_DGC_like"/>
    <property type="match status" value="1"/>
</dbReference>
<dbReference type="InterPro" id="IPR043128">
    <property type="entry name" value="Rev_trsase/Diguanyl_cyclase"/>
</dbReference>
<dbReference type="InterPro" id="IPR003660">
    <property type="entry name" value="HAMP_dom"/>
</dbReference>
<gene>
    <name evidence="9" type="ORF">MIZ03_2012</name>
</gene>
<dbReference type="PROSITE" id="PS50887">
    <property type="entry name" value="GGDEF"/>
    <property type="match status" value="1"/>
</dbReference>
<dbReference type="NCBIfam" id="TIGR00254">
    <property type="entry name" value="GGDEF"/>
    <property type="match status" value="1"/>
</dbReference>
<dbReference type="InterPro" id="IPR052163">
    <property type="entry name" value="DGC-Regulatory_Protein"/>
</dbReference>
<dbReference type="InterPro" id="IPR033479">
    <property type="entry name" value="dCache_1"/>
</dbReference>
<dbReference type="Gene3D" id="6.10.340.10">
    <property type="match status" value="1"/>
</dbReference>
<dbReference type="SUPFAM" id="SSF158472">
    <property type="entry name" value="HAMP domain-like"/>
    <property type="match status" value="1"/>
</dbReference>
<dbReference type="SMART" id="SM00267">
    <property type="entry name" value="GGDEF"/>
    <property type="match status" value="1"/>
</dbReference>
<sequence>MFRFLNFQSITMRLILIGVALLAMATIGRIVFLGNYLREDIAAQSSAQLVTLANYAAREVDHNLMERREFLQRAASRIPDKLLRNAPQLEAWLEERQHIGGLFSEGMLVIDPQGRALSRQPDMAPQLGHDLADEDFFQQAVKGEFVVGRPFKAPSSQVPVLPMALPLRNPAGQVTGVLVGVSALESRNFLEALHAIHIGTTGGLVLVSPRDKLIVGASDSDTALMATPGKGLYQQHDPANRSLSGIGISPAGVEELTAVAVVPLSGWLVVAHQPTKEAFAPVTRLQHFMKVNSLVLLAFIVVVMMVVLRYLLRPLRRAAEHADRMTQGELPLEPLPVVRNDEVGHMTVAFNRVLSKLIESRGELQYLAHHDKLTGLPNRQLLAEKMQAAFDRAQRHQHKVVLLYLDLDGFKAINDGLGHEAGDAALREIASRLTSTLRRVDTVARVGGDEFVVLLSDLHDNAKSVAECVAGKCLEVFKTPVRVAGQTRTLGVSIGLAVRNGYSSAEEMLNAADQAMYRAKVDGRGRFCWADASELSRFELMPTSGDAQRPETEQTN</sequence>
<evidence type="ECO:0000256" key="5">
    <source>
        <dbReference type="ARBA" id="ARBA00023136"/>
    </source>
</evidence>
<dbReference type="Pfam" id="PF00672">
    <property type="entry name" value="HAMP"/>
    <property type="match status" value="1"/>
</dbReference>
<dbReference type="EMBL" id="AP024238">
    <property type="protein sequence ID" value="BCO27125.1"/>
    <property type="molecule type" value="Genomic_DNA"/>
</dbReference>
<evidence type="ECO:0000256" key="1">
    <source>
        <dbReference type="ARBA" id="ARBA00004651"/>
    </source>
</evidence>
<dbReference type="Gene3D" id="3.30.70.270">
    <property type="match status" value="1"/>
</dbReference>
<evidence type="ECO:0000313" key="9">
    <source>
        <dbReference type="EMBL" id="BCO27125.1"/>
    </source>
</evidence>
<dbReference type="SUPFAM" id="SSF55073">
    <property type="entry name" value="Nucleotide cyclase"/>
    <property type="match status" value="1"/>
</dbReference>
<proteinExistence type="predicted"/>
<feature type="domain" description="HAMP" evidence="7">
    <location>
        <begin position="309"/>
        <end position="362"/>
    </location>
</feature>
<evidence type="ECO:0000313" key="10">
    <source>
        <dbReference type="Proteomes" id="UP000824366"/>
    </source>
</evidence>
<dbReference type="PANTHER" id="PTHR46663:SF2">
    <property type="entry name" value="GGDEF DOMAIN-CONTAINING PROTEIN"/>
    <property type="match status" value="1"/>
</dbReference>
<evidence type="ECO:0000259" key="8">
    <source>
        <dbReference type="PROSITE" id="PS50887"/>
    </source>
</evidence>
<evidence type="ECO:0000256" key="2">
    <source>
        <dbReference type="ARBA" id="ARBA00022475"/>
    </source>
</evidence>
<dbReference type="PROSITE" id="PS50885">
    <property type="entry name" value="HAMP"/>
    <property type="match status" value="1"/>
</dbReference>
<evidence type="ECO:0008006" key="11">
    <source>
        <dbReference type="Google" id="ProtNLM"/>
    </source>
</evidence>
<evidence type="ECO:0000256" key="6">
    <source>
        <dbReference type="SAM" id="Phobius"/>
    </source>
</evidence>
<dbReference type="Proteomes" id="UP000824366">
    <property type="component" value="Chromosome"/>
</dbReference>
<organism evidence="9 10">
    <name type="scientific">Rhodoferax lithotrophicus</name>
    <dbReference type="NCBI Taxonomy" id="2798804"/>
    <lineage>
        <taxon>Bacteria</taxon>
        <taxon>Pseudomonadati</taxon>
        <taxon>Pseudomonadota</taxon>
        <taxon>Betaproteobacteria</taxon>
        <taxon>Burkholderiales</taxon>
        <taxon>Comamonadaceae</taxon>
        <taxon>Rhodoferax</taxon>
    </lineage>
</organism>
<dbReference type="CDD" id="cd01949">
    <property type="entry name" value="GGDEF"/>
    <property type="match status" value="1"/>
</dbReference>
<keyword evidence="3 6" id="KW-0812">Transmembrane</keyword>
<dbReference type="SMART" id="SM00304">
    <property type="entry name" value="HAMP"/>
    <property type="match status" value="1"/>
</dbReference>
<dbReference type="Gene3D" id="3.30.450.20">
    <property type="entry name" value="PAS domain"/>
    <property type="match status" value="1"/>
</dbReference>
<comment type="subcellular location">
    <subcellularLocation>
        <location evidence="1">Cell membrane</location>
        <topology evidence="1">Multi-pass membrane protein</topology>
    </subcellularLocation>
</comment>
<evidence type="ECO:0000259" key="7">
    <source>
        <dbReference type="PROSITE" id="PS50885"/>
    </source>
</evidence>
<feature type="transmembrane region" description="Helical" evidence="6">
    <location>
        <begin position="294"/>
        <end position="312"/>
    </location>
</feature>
<keyword evidence="10" id="KW-1185">Reference proteome</keyword>
<dbReference type="PANTHER" id="PTHR46663">
    <property type="entry name" value="DIGUANYLATE CYCLASE DGCT-RELATED"/>
    <property type="match status" value="1"/>
</dbReference>
<dbReference type="InterPro" id="IPR029787">
    <property type="entry name" value="Nucleotide_cyclase"/>
</dbReference>
<feature type="domain" description="GGDEF" evidence="8">
    <location>
        <begin position="398"/>
        <end position="532"/>
    </location>
</feature>
<keyword evidence="4 6" id="KW-1133">Transmembrane helix</keyword>
<dbReference type="Pfam" id="PF02743">
    <property type="entry name" value="dCache_1"/>
    <property type="match status" value="1"/>
</dbReference>
<keyword evidence="2" id="KW-1003">Cell membrane</keyword>
<reference evidence="9 10" key="1">
    <citation type="journal article" date="2021" name="Microbiol. Spectr.">
        <title>A Single Bacterium Capable of Oxidation and Reduction of Iron at Circumneutral pH.</title>
        <authorList>
            <person name="Kato S."/>
            <person name="Ohkuma M."/>
        </authorList>
    </citation>
    <scope>NUCLEOTIDE SEQUENCE [LARGE SCALE GENOMIC DNA]</scope>
    <source>
        <strain evidence="9 10">MIZ03</strain>
    </source>
</reference>
<evidence type="ECO:0000256" key="4">
    <source>
        <dbReference type="ARBA" id="ARBA00022989"/>
    </source>
</evidence>